<evidence type="ECO:0000313" key="2">
    <source>
        <dbReference type="Proteomes" id="UP000092993"/>
    </source>
</evidence>
<name>A0A1C7LXR0_GRIFR</name>
<sequence length="76" mass="8452">MAALSWFFAVTQSEQQRFGLLFLMPYGPRLVVLFKLGDNNLPITLDISFLKTSGQDTYGFSFCDGKGISVVSYLCS</sequence>
<dbReference type="Proteomes" id="UP000092993">
    <property type="component" value="Unassembled WGS sequence"/>
</dbReference>
<reference evidence="1 2" key="1">
    <citation type="submission" date="2016-03" db="EMBL/GenBank/DDBJ databases">
        <title>Whole genome sequencing of Grifola frondosa 9006-11.</title>
        <authorList>
            <person name="Min B."/>
            <person name="Park H."/>
            <person name="Kim J.-G."/>
            <person name="Cho H."/>
            <person name="Oh Y.-L."/>
            <person name="Kong W.-S."/>
            <person name="Choi I.-G."/>
        </authorList>
    </citation>
    <scope>NUCLEOTIDE SEQUENCE [LARGE SCALE GENOMIC DNA]</scope>
    <source>
        <strain evidence="1 2">9006-11</strain>
    </source>
</reference>
<keyword evidence="2" id="KW-1185">Reference proteome</keyword>
<comment type="caution">
    <text evidence="1">The sequence shown here is derived from an EMBL/GenBank/DDBJ whole genome shotgun (WGS) entry which is preliminary data.</text>
</comment>
<protein>
    <submittedName>
        <fullName evidence="1">Uncharacterized protein</fullName>
    </submittedName>
</protein>
<accession>A0A1C7LXR0</accession>
<proteinExistence type="predicted"/>
<organism evidence="1 2">
    <name type="scientific">Grifola frondosa</name>
    <name type="common">Maitake</name>
    <name type="synonym">Polyporus frondosus</name>
    <dbReference type="NCBI Taxonomy" id="5627"/>
    <lineage>
        <taxon>Eukaryota</taxon>
        <taxon>Fungi</taxon>
        <taxon>Dikarya</taxon>
        <taxon>Basidiomycota</taxon>
        <taxon>Agaricomycotina</taxon>
        <taxon>Agaricomycetes</taxon>
        <taxon>Polyporales</taxon>
        <taxon>Grifolaceae</taxon>
        <taxon>Grifola</taxon>
    </lineage>
</organism>
<evidence type="ECO:0000313" key="1">
    <source>
        <dbReference type="EMBL" id="OBZ69500.1"/>
    </source>
</evidence>
<dbReference type="EMBL" id="LUGG01000015">
    <property type="protein sequence ID" value="OBZ69500.1"/>
    <property type="molecule type" value="Genomic_DNA"/>
</dbReference>
<dbReference type="AlphaFoldDB" id="A0A1C7LXR0"/>
<gene>
    <name evidence="1" type="ORF">A0H81_10559</name>
</gene>